<name>A0ABP3PA94_9PROT</name>
<gene>
    <name evidence="10" type="ORF">GCM10008942_05180</name>
</gene>
<dbReference type="RefSeq" id="WP_166931344.1">
    <property type="nucleotide sequence ID" value="NZ_BAAADD010000001.1"/>
</dbReference>
<keyword evidence="2 7" id="KW-0479">Metal-binding</keyword>
<evidence type="ECO:0000313" key="11">
    <source>
        <dbReference type="Proteomes" id="UP001499951"/>
    </source>
</evidence>
<evidence type="ECO:0000259" key="9">
    <source>
        <dbReference type="PROSITE" id="PS51695"/>
    </source>
</evidence>
<keyword evidence="6" id="KW-0865">Zymogen</keyword>
<dbReference type="InterPro" id="IPR015366">
    <property type="entry name" value="S53_propep"/>
</dbReference>
<dbReference type="PROSITE" id="PS51695">
    <property type="entry name" value="SEDOLISIN"/>
    <property type="match status" value="1"/>
</dbReference>
<dbReference type="Pfam" id="PF09286">
    <property type="entry name" value="Pro-kuma_activ"/>
    <property type="match status" value="1"/>
</dbReference>
<feature type="region of interest" description="Disordered" evidence="8">
    <location>
        <begin position="1"/>
        <end position="29"/>
    </location>
</feature>
<evidence type="ECO:0000313" key="10">
    <source>
        <dbReference type="EMBL" id="GAA0559661.1"/>
    </source>
</evidence>
<dbReference type="InterPro" id="IPR036852">
    <property type="entry name" value="Peptidase_S8/S53_dom_sf"/>
</dbReference>
<accession>A0ABP3PA94</accession>
<keyword evidence="5 7" id="KW-0106">Calcium</keyword>
<organism evidence="10 11">
    <name type="scientific">Rhizomicrobium electricum</name>
    <dbReference type="NCBI Taxonomy" id="480070"/>
    <lineage>
        <taxon>Bacteria</taxon>
        <taxon>Pseudomonadati</taxon>
        <taxon>Pseudomonadota</taxon>
        <taxon>Alphaproteobacteria</taxon>
        <taxon>Micropepsales</taxon>
        <taxon>Micropepsaceae</taxon>
        <taxon>Rhizomicrobium</taxon>
    </lineage>
</organism>
<dbReference type="PANTHER" id="PTHR14218">
    <property type="entry name" value="PROTEASE S8 TRIPEPTIDYL PEPTIDASE I CLN2"/>
    <property type="match status" value="1"/>
</dbReference>
<evidence type="ECO:0000256" key="7">
    <source>
        <dbReference type="PROSITE-ProRule" id="PRU01032"/>
    </source>
</evidence>
<evidence type="ECO:0000256" key="6">
    <source>
        <dbReference type="ARBA" id="ARBA00023145"/>
    </source>
</evidence>
<keyword evidence="4 7" id="KW-0720">Serine protease</keyword>
<evidence type="ECO:0000256" key="2">
    <source>
        <dbReference type="ARBA" id="ARBA00022723"/>
    </source>
</evidence>
<comment type="caution">
    <text evidence="10">The sequence shown here is derived from an EMBL/GenBank/DDBJ whole genome shotgun (WGS) entry which is preliminary data.</text>
</comment>
<evidence type="ECO:0000256" key="5">
    <source>
        <dbReference type="ARBA" id="ARBA00022837"/>
    </source>
</evidence>
<dbReference type="CDD" id="cd11377">
    <property type="entry name" value="Pro-peptidase_S53"/>
    <property type="match status" value="1"/>
</dbReference>
<dbReference type="CDD" id="cd04056">
    <property type="entry name" value="Peptidases_S53"/>
    <property type="match status" value="1"/>
</dbReference>
<dbReference type="InterPro" id="IPR023828">
    <property type="entry name" value="Peptidase_S8_Ser-AS"/>
</dbReference>
<proteinExistence type="predicted"/>
<feature type="active site" description="Charge relay system" evidence="7">
    <location>
        <position position="229"/>
    </location>
</feature>
<protein>
    <submittedName>
        <fullName evidence="10">S53 family peptidase</fullName>
    </submittedName>
</protein>
<dbReference type="SMART" id="SM00944">
    <property type="entry name" value="Pro-kuma_activ"/>
    <property type="match status" value="1"/>
</dbReference>
<evidence type="ECO:0000256" key="3">
    <source>
        <dbReference type="ARBA" id="ARBA00022801"/>
    </source>
</evidence>
<dbReference type="SUPFAM" id="SSF52743">
    <property type="entry name" value="Subtilisin-like"/>
    <property type="match status" value="1"/>
</dbReference>
<feature type="binding site" evidence="7">
    <location>
        <position position="457"/>
    </location>
    <ligand>
        <name>Ca(2+)</name>
        <dbReference type="ChEBI" id="CHEBI:29108"/>
    </ligand>
</feature>
<dbReference type="Pfam" id="PF00082">
    <property type="entry name" value="Peptidase_S8"/>
    <property type="match status" value="1"/>
</dbReference>
<keyword evidence="11" id="KW-1185">Reference proteome</keyword>
<dbReference type="Gene3D" id="3.40.50.200">
    <property type="entry name" value="Peptidase S8/S53 domain"/>
    <property type="match status" value="1"/>
</dbReference>
<feature type="binding site" evidence="7">
    <location>
        <position position="475"/>
    </location>
    <ligand>
        <name>Ca(2+)</name>
        <dbReference type="ChEBI" id="CHEBI:29108"/>
    </ligand>
</feature>
<feature type="active site" description="Charge relay system" evidence="7">
    <location>
        <position position="420"/>
    </location>
</feature>
<comment type="cofactor">
    <cofactor evidence="7">
        <name>Ca(2+)</name>
        <dbReference type="ChEBI" id="CHEBI:29108"/>
    </cofactor>
    <text evidence="7">Binds 1 Ca(2+) ion per subunit.</text>
</comment>
<sequence>MPSARHNLSGSERRSPAGRTIGPADPNEQIDVSIYLKDSPAEAGADRAACRDARAQRLQPAMQELADFAKAHNLTIKEQDPGRRLVKLSGTVADLQKAFGTELKCYEHQGRQFRGRTGHLSLPATLADKIEAVLGLDNRPAATPKVVFSRNAAAAGYFPNAVAKLYGFPATPGLGKGQCIALIELGGGFKKADTNTAFHVMNLPPPHVVAVGVSGGTNTPGEDQGADGEVALDIQVSGAAAPHAKIAVYFAPNTDQGFVDAITKAVHDTKNKPSVISISWGAPESDWTDQAIAAMNGAFADAAGFGVSVFAASGDRLASDGVNDGKPHVDFPASSPGVVGCGGTRLSAGAGRIADELVWNSNGAGTGGGVSTRFSAPDYQSGVSLPASGRGVPDVAADADPNTGYRIVVAGSVETIGGTSAAAPLWAGLFALLNETRSKPIGAPHATLYAHPAAFRDVTDGDNVENGYGYSAGPGWDACTGLGSPDGAALMKAFEEKTG</sequence>
<reference evidence="11" key="1">
    <citation type="journal article" date="2019" name="Int. J. Syst. Evol. Microbiol.">
        <title>The Global Catalogue of Microorganisms (GCM) 10K type strain sequencing project: providing services to taxonomists for standard genome sequencing and annotation.</title>
        <authorList>
            <consortium name="The Broad Institute Genomics Platform"/>
            <consortium name="The Broad Institute Genome Sequencing Center for Infectious Disease"/>
            <person name="Wu L."/>
            <person name="Ma J."/>
        </authorList>
    </citation>
    <scope>NUCLEOTIDE SEQUENCE [LARGE SCALE GENOMIC DNA]</scope>
    <source>
        <strain evidence="11">JCM 15089</strain>
    </source>
</reference>
<evidence type="ECO:0000256" key="1">
    <source>
        <dbReference type="ARBA" id="ARBA00022670"/>
    </source>
</evidence>
<feature type="binding site" evidence="7">
    <location>
        <position position="477"/>
    </location>
    <ligand>
        <name>Ca(2+)</name>
        <dbReference type="ChEBI" id="CHEBI:29108"/>
    </ligand>
</feature>
<dbReference type="SUPFAM" id="SSF54897">
    <property type="entry name" value="Protease propeptides/inhibitors"/>
    <property type="match status" value="1"/>
</dbReference>
<dbReference type="InterPro" id="IPR050819">
    <property type="entry name" value="Tripeptidyl-peptidase_I"/>
</dbReference>
<feature type="binding site" evidence="7">
    <location>
        <position position="458"/>
    </location>
    <ligand>
        <name>Ca(2+)</name>
        <dbReference type="ChEBI" id="CHEBI:29108"/>
    </ligand>
</feature>
<dbReference type="Proteomes" id="UP001499951">
    <property type="component" value="Unassembled WGS sequence"/>
</dbReference>
<evidence type="ECO:0000256" key="4">
    <source>
        <dbReference type="ARBA" id="ARBA00022825"/>
    </source>
</evidence>
<dbReference type="InterPro" id="IPR000209">
    <property type="entry name" value="Peptidase_S8/S53_dom"/>
</dbReference>
<feature type="active site" description="Charge relay system" evidence="7">
    <location>
        <position position="233"/>
    </location>
</feature>
<dbReference type="EMBL" id="BAAADD010000001">
    <property type="protein sequence ID" value="GAA0559661.1"/>
    <property type="molecule type" value="Genomic_DNA"/>
</dbReference>
<dbReference type="PANTHER" id="PTHR14218:SF15">
    <property type="entry name" value="TRIPEPTIDYL-PEPTIDASE 1"/>
    <property type="match status" value="1"/>
</dbReference>
<feature type="domain" description="Peptidase S53" evidence="9">
    <location>
        <begin position="156"/>
        <end position="497"/>
    </location>
</feature>
<dbReference type="InterPro" id="IPR030400">
    <property type="entry name" value="Sedolisin_dom"/>
</dbReference>
<evidence type="ECO:0000256" key="8">
    <source>
        <dbReference type="SAM" id="MobiDB-lite"/>
    </source>
</evidence>
<feature type="compositionally biased region" description="Polar residues" evidence="8">
    <location>
        <begin position="1"/>
        <end position="10"/>
    </location>
</feature>
<keyword evidence="1 7" id="KW-0645">Protease</keyword>
<dbReference type="PROSITE" id="PS00138">
    <property type="entry name" value="SUBTILASE_SER"/>
    <property type="match status" value="1"/>
</dbReference>
<keyword evidence="3 7" id="KW-0378">Hydrolase</keyword>